<keyword evidence="3 7" id="KW-0418">Kinase</keyword>
<gene>
    <name evidence="7" type="primary">LOC106013639</name>
</gene>
<accession>A0ABM1AD05</accession>
<keyword evidence="2" id="KW-0547">Nucleotide-binding</keyword>
<evidence type="ECO:0000256" key="3">
    <source>
        <dbReference type="ARBA" id="ARBA00022777"/>
    </source>
</evidence>
<dbReference type="GeneID" id="106013639"/>
<protein>
    <submittedName>
        <fullName evidence="7">Isopentenyl phosphate kinase</fullName>
    </submittedName>
</protein>
<keyword evidence="6" id="KW-1185">Reference proteome</keyword>
<dbReference type="Pfam" id="PF00696">
    <property type="entry name" value="AA_kinase"/>
    <property type="match status" value="1"/>
</dbReference>
<dbReference type="PANTHER" id="PTHR43654">
    <property type="entry name" value="GLUTAMATE 5-KINASE"/>
    <property type="match status" value="1"/>
</dbReference>
<keyword evidence="4" id="KW-0067">ATP-binding</keyword>
<keyword evidence="1" id="KW-0808">Transferase</keyword>
<proteinExistence type="predicted"/>
<dbReference type="PANTHER" id="PTHR43654:SF1">
    <property type="entry name" value="ISOPENTENYL PHOSPHATE KINASE"/>
    <property type="match status" value="1"/>
</dbReference>
<evidence type="ECO:0000259" key="5">
    <source>
        <dbReference type="Pfam" id="PF00696"/>
    </source>
</evidence>
<name>A0ABM1AD05_APLCA</name>
<dbReference type="InterPro" id="IPR001048">
    <property type="entry name" value="Asp/Glu/Uridylate_kinase"/>
</dbReference>
<evidence type="ECO:0000256" key="2">
    <source>
        <dbReference type="ARBA" id="ARBA00022741"/>
    </source>
</evidence>
<organism evidence="6 7">
    <name type="scientific">Aplysia californica</name>
    <name type="common">California sea hare</name>
    <dbReference type="NCBI Taxonomy" id="6500"/>
    <lineage>
        <taxon>Eukaryota</taxon>
        <taxon>Metazoa</taxon>
        <taxon>Spiralia</taxon>
        <taxon>Lophotrochozoa</taxon>
        <taxon>Mollusca</taxon>
        <taxon>Gastropoda</taxon>
        <taxon>Heterobranchia</taxon>
        <taxon>Euthyneura</taxon>
        <taxon>Tectipleura</taxon>
        <taxon>Aplysiida</taxon>
        <taxon>Aplysioidea</taxon>
        <taxon>Aplysiidae</taxon>
        <taxon>Aplysia</taxon>
    </lineage>
</organism>
<dbReference type="InterPro" id="IPR036393">
    <property type="entry name" value="AceGlu_kinase-like_sf"/>
</dbReference>
<evidence type="ECO:0000256" key="1">
    <source>
        <dbReference type="ARBA" id="ARBA00022679"/>
    </source>
</evidence>
<dbReference type="SUPFAM" id="SSF53633">
    <property type="entry name" value="Carbamate kinase-like"/>
    <property type="match status" value="1"/>
</dbReference>
<dbReference type="GO" id="GO:0016301">
    <property type="term" value="F:kinase activity"/>
    <property type="evidence" value="ECO:0007669"/>
    <property type="project" value="UniProtKB-KW"/>
</dbReference>
<feature type="domain" description="Aspartate/glutamate/uridylate kinase" evidence="5">
    <location>
        <begin position="49"/>
        <end position="206"/>
    </location>
</feature>
<evidence type="ECO:0000313" key="7">
    <source>
        <dbReference type="RefSeq" id="XP_012945351.2"/>
    </source>
</evidence>
<sequence>MTPVSIFGRDLREVTLFVSTPNVLLGTTSTYFLLPSDFTAMPHIFFSSQLNKHVVDALLDAGVLAVSCSSGSTWQTADRDVVRWPADSIADLLRRGFVPVLHGDCALDAKLGICILSGDTIIKTLCARFCVKRVVFLTDVAGVYDRPPTDKGARLLPHISVRPDGSVKLDINTSQSEHDVTGGIRLKLQTAVDIVRQTCGKCAVVVCRVDSPGVFDVCRNGDVVKDLELTVVAMEDTTLTS</sequence>
<evidence type="ECO:0000313" key="6">
    <source>
        <dbReference type="Proteomes" id="UP000694888"/>
    </source>
</evidence>
<dbReference type="Proteomes" id="UP000694888">
    <property type="component" value="Unplaced"/>
</dbReference>
<evidence type="ECO:0000256" key="4">
    <source>
        <dbReference type="ARBA" id="ARBA00022840"/>
    </source>
</evidence>
<dbReference type="RefSeq" id="XP_012945351.2">
    <property type="nucleotide sequence ID" value="XM_013089897.2"/>
</dbReference>
<dbReference type="Gene3D" id="3.40.1160.10">
    <property type="entry name" value="Acetylglutamate kinase-like"/>
    <property type="match status" value="1"/>
</dbReference>
<reference evidence="7" key="1">
    <citation type="submission" date="2025-08" db="UniProtKB">
        <authorList>
            <consortium name="RefSeq"/>
        </authorList>
    </citation>
    <scope>IDENTIFICATION</scope>
</reference>